<accession>A0A2M3ZXH3</accession>
<reference evidence="2" key="1">
    <citation type="submission" date="2018-01" db="EMBL/GenBank/DDBJ databases">
        <title>An insight into the sialome of Amazonian anophelines.</title>
        <authorList>
            <person name="Ribeiro J.M."/>
            <person name="Scarpassa V."/>
            <person name="Calvo E."/>
        </authorList>
    </citation>
    <scope>NUCLEOTIDE SEQUENCE</scope>
    <source>
        <tissue evidence="2">Salivary glands</tissue>
    </source>
</reference>
<evidence type="ECO:0000256" key="1">
    <source>
        <dbReference type="SAM" id="Phobius"/>
    </source>
</evidence>
<evidence type="ECO:0000313" key="2">
    <source>
        <dbReference type="EMBL" id="MBW33254.1"/>
    </source>
</evidence>
<protein>
    <submittedName>
        <fullName evidence="2">Putative secreted peptide</fullName>
    </submittedName>
</protein>
<keyword evidence="1" id="KW-0472">Membrane</keyword>
<keyword evidence="1" id="KW-0812">Transmembrane</keyword>
<name>A0A2M3ZXH3_9DIPT</name>
<organism evidence="2">
    <name type="scientific">Anopheles braziliensis</name>
    <dbReference type="NCBI Taxonomy" id="58242"/>
    <lineage>
        <taxon>Eukaryota</taxon>
        <taxon>Metazoa</taxon>
        <taxon>Ecdysozoa</taxon>
        <taxon>Arthropoda</taxon>
        <taxon>Hexapoda</taxon>
        <taxon>Insecta</taxon>
        <taxon>Pterygota</taxon>
        <taxon>Neoptera</taxon>
        <taxon>Endopterygota</taxon>
        <taxon>Diptera</taxon>
        <taxon>Nematocera</taxon>
        <taxon>Culicoidea</taxon>
        <taxon>Culicidae</taxon>
        <taxon>Anophelinae</taxon>
        <taxon>Anopheles</taxon>
    </lineage>
</organism>
<feature type="transmembrane region" description="Helical" evidence="1">
    <location>
        <begin position="23"/>
        <end position="45"/>
    </location>
</feature>
<dbReference type="EMBL" id="GGFM01012503">
    <property type="protein sequence ID" value="MBW33254.1"/>
    <property type="molecule type" value="Transcribed_RNA"/>
</dbReference>
<sequence>MDRTCARVSGVAVLAASKIPLSLAQMICCAAPIIALWNVLLSLCFRFCDARSEFAISCPAPLNALECAALS</sequence>
<dbReference type="AlphaFoldDB" id="A0A2M3ZXH3"/>
<keyword evidence="1" id="KW-1133">Transmembrane helix</keyword>
<proteinExistence type="predicted"/>